<reference evidence="1 2" key="1">
    <citation type="submission" date="2024-08" db="EMBL/GenBank/DDBJ databases">
        <title>Tateyamaria sp. nov., isolated from marine algae.</title>
        <authorList>
            <person name="Choi B.J."/>
            <person name="Kim J.M."/>
            <person name="Lee J.K."/>
            <person name="Choi D.G."/>
            <person name="Bayburt H."/>
            <person name="Baek J.H."/>
            <person name="Han D.M."/>
            <person name="Jeon C.O."/>
        </authorList>
    </citation>
    <scope>NUCLEOTIDE SEQUENCE [LARGE SCALE GENOMIC DNA]</scope>
    <source>
        <strain evidence="1 2">KMU-156</strain>
    </source>
</reference>
<dbReference type="RefSeq" id="WP_407590746.1">
    <property type="nucleotide sequence ID" value="NZ_JBHDIY010000002.1"/>
</dbReference>
<evidence type="ECO:0000313" key="2">
    <source>
        <dbReference type="Proteomes" id="UP001627408"/>
    </source>
</evidence>
<protein>
    <submittedName>
        <fullName evidence="1">Uncharacterized protein</fullName>
    </submittedName>
</protein>
<gene>
    <name evidence="1" type="ORF">ACERZ8_03550</name>
</gene>
<dbReference type="EMBL" id="JBHDIY010000002">
    <property type="protein sequence ID" value="MFL4468988.1"/>
    <property type="molecule type" value="Genomic_DNA"/>
</dbReference>
<sequence>MSNENKKNRAQDKSLTKGVDLELNFLLAEVEGRLREPSDELVRDTFASIESQIQEFESRQTDLPANTSYADPLAVARKIKSWIDVKIDTAAAWFPDPGEASAIGGMAHVKRRRAEGALKAPYEWQRVGGVPSVLSDVCSFELWERGREREVRIVPGSALGNVVVHQVLMPALVSSRDPAAFPVVVKSEEGQDPRLVVEGLKSSRLKNLKEAIEEAQAAGDEDEVARLLPRLGLEAK</sequence>
<evidence type="ECO:0000313" key="1">
    <source>
        <dbReference type="EMBL" id="MFL4468988.1"/>
    </source>
</evidence>
<proteinExistence type="predicted"/>
<name>A0ABW8UPD5_9RHOB</name>
<accession>A0ABW8UPD5</accession>
<keyword evidence="2" id="KW-1185">Reference proteome</keyword>
<organism evidence="1 2">
    <name type="scientific">Tateyamaria armeniaca</name>
    <dbReference type="NCBI Taxonomy" id="2518930"/>
    <lineage>
        <taxon>Bacteria</taxon>
        <taxon>Pseudomonadati</taxon>
        <taxon>Pseudomonadota</taxon>
        <taxon>Alphaproteobacteria</taxon>
        <taxon>Rhodobacterales</taxon>
        <taxon>Roseobacteraceae</taxon>
        <taxon>Tateyamaria</taxon>
    </lineage>
</organism>
<comment type="caution">
    <text evidence="1">The sequence shown here is derived from an EMBL/GenBank/DDBJ whole genome shotgun (WGS) entry which is preliminary data.</text>
</comment>
<dbReference type="Proteomes" id="UP001627408">
    <property type="component" value="Unassembled WGS sequence"/>
</dbReference>